<accession>A0A9W9NB29</accession>
<comment type="similarity">
    <text evidence="5">Belongs to the SAT4 family.</text>
</comment>
<keyword evidence="10" id="KW-1185">Reference proteome</keyword>
<evidence type="ECO:0000313" key="10">
    <source>
        <dbReference type="Proteomes" id="UP001150904"/>
    </source>
</evidence>
<evidence type="ECO:0000256" key="5">
    <source>
        <dbReference type="ARBA" id="ARBA00038359"/>
    </source>
</evidence>
<dbReference type="EMBL" id="JAPQKR010000005">
    <property type="protein sequence ID" value="KAJ5216562.1"/>
    <property type="molecule type" value="Genomic_DNA"/>
</dbReference>
<evidence type="ECO:0000259" key="8">
    <source>
        <dbReference type="Pfam" id="PF20684"/>
    </source>
</evidence>
<feature type="transmembrane region" description="Helical" evidence="7">
    <location>
        <begin position="63"/>
        <end position="82"/>
    </location>
</feature>
<dbReference type="PANTHER" id="PTHR33048">
    <property type="entry name" value="PTH11-LIKE INTEGRAL MEMBRANE PROTEIN (AFU_ORTHOLOGUE AFUA_5G11245)"/>
    <property type="match status" value="1"/>
</dbReference>
<feature type="compositionally biased region" description="Basic and acidic residues" evidence="6">
    <location>
        <begin position="265"/>
        <end position="297"/>
    </location>
</feature>
<feature type="transmembrane region" description="Helical" evidence="7">
    <location>
        <begin position="147"/>
        <end position="172"/>
    </location>
</feature>
<comment type="subcellular location">
    <subcellularLocation>
        <location evidence="1">Membrane</location>
        <topology evidence="1">Multi-pass membrane protein</topology>
    </subcellularLocation>
</comment>
<evidence type="ECO:0000256" key="7">
    <source>
        <dbReference type="SAM" id="Phobius"/>
    </source>
</evidence>
<evidence type="ECO:0000256" key="2">
    <source>
        <dbReference type="ARBA" id="ARBA00022692"/>
    </source>
</evidence>
<feature type="transmembrane region" description="Helical" evidence="7">
    <location>
        <begin position="102"/>
        <end position="125"/>
    </location>
</feature>
<evidence type="ECO:0000256" key="1">
    <source>
        <dbReference type="ARBA" id="ARBA00004141"/>
    </source>
</evidence>
<dbReference type="InterPro" id="IPR049326">
    <property type="entry name" value="Rhodopsin_dom_fungi"/>
</dbReference>
<feature type="domain" description="Rhodopsin" evidence="8">
    <location>
        <begin position="4"/>
        <end position="245"/>
    </location>
</feature>
<feature type="transmembrane region" description="Helical" evidence="7">
    <location>
        <begin position="12"/>
        <end position="31"/>
    </location>
</feature>
<dbReference type="RefSeq" id="XP_058312375.1">
    <property type="nucleotide sequence ID" value="XM_058450031.1"/>
</dbReference>
<organism evidence="9 10">
    <name type="scientific">Penicillium cinerascens</name>
    <dbReference type="NCBI Taxonomy" id="70096"/>
    <lineage>
        <taxon>Eukaryota</taxon>
        <taxon>Fungi</taxon>
        <taxon>Dikarya</taxon>
        <taxon>Ascomycota</taxon>
        <taxon>Pezizomycotina</taxon>
        <taxon>Eurotiomycetes</taxon>
        <taxon>Eurotiomycetidae</taxon>
        <taxon>Eurotiales</taxon>
        <taxon>Aspergillaceae</taxon>
        <taxon>Penicillium</taxon>
    </lineage>
</organism>
<gene>
    <name evidence="9" type="ORF">N7498_002969</name>
</gene>
<keyword evidence="3 7" id="KW-1133">Transmembrane helix</keyword>
<dbReference type="Pfam" id="PF20684">
    <property type="entry name" value="Fung_rhodopsin"/>
    <property type="match status" value="1"/>
</dbReference>
<keyword evidence="2 7" id="KW-0812">Transmembrane</keyword>
<reference evidence="9" key="2">
    <citation type="journal article" date="2023" name="IMA Fungus">
        <title>Comparative genomic study of the Penicillium genus elucidates a diverse pangenome and 15 lateral gene transfer events.</title>
        <authorList>
            <person name="Petersen C."/>
            <person name="Sorensen T."/>
            <person name="Nielsen M.R."/>
            <person name="Sondergaard T.E."/>
            <person name="Sorensen J.L."/>
            <person name="Fitzpatrick D.A."/>
            <person name="Frisvad J.C."/>
            <person name="Nielsen K.L."/>
        </authorList>
    </citation>
    <scope>NUCLEOTIDE SEQUENCE</scope>
    <source>
        <strain evidence="9">IBT 15544</strain>
    </source>
</reference>
<sequence length="321" mass="35156">MRNISLGLDDYFMLVAMSMVIVSSIVVILAVTKGGVGHHAITMEGKGGLGPHTTYVSFADIEFVLKMIIICQALYGVGLALVKTSMMILYYKLFGSKPTMRIAIYVTGAIVWAWALSIVLESFLLCQPIEFNWNPTLPGGKCGNRNVAFVVAGVLNMVTDLMVMSLPIPYIWKLQLPVGRKVGLTAAFTLGLFVSAISMVRVVSLMHINFADVTYTLPIPLMWSIVEEQVAIVAGNLPFLRRVFSVVLPASWLGSSRRATAGSSKRSENISERTNNKDQTTETTRWSDDGIDGRSDTELASNGAAPDGIQTWKDFRFESTM</sequence>
<reference evidence="9" key="1">
    <citation type="submission" date="2022-12" db="EMBL/GenBank/DDBJ databases">
        <authorList>
            <person name="Petersen C."/>
        </authorList>
    </citation>
    <scope>NUCLEOTIDE SEQUENCE</scope>
    <source>
        <strain evidence="9">IBT 15544</strain>
    </source>
</reference>
<protein>
    <recommendedName>
        <fullName evidence="8">Rhodopsin domain-containing protein</fullName>
    </recommendedName>
</protein>
<evidence type="ECO:0000256" key="3">
    <source>
        <dbReference type="ARBA" id="ARBA00022989"/>
    </source>
</evidence>
<dbReference type="GO" id="GO:0016020">
    <property type="term" value="C:membrane"/>
    <property type="evidence" value="ECO:0007669"/>
    <property type="project" value="UniProtKB-SubCell"/>
</dbReference>
<dbReference type="PANTHER" id="PTHR33048:SF161">
    <property type="entry name" value="INTEGRAL MEMBRANE PROTEIN"/>
    <property type="match status" value="1"/>
</dbReference>
<feature type="transmembrane region" description="Helical" evidence="7">
    <location>
        <begin position="184"/>
        <end position="210"/>
    </location>
</feature>
<evidence type="ECO:0000256" key="6">
    <source>
        <dbReference type="SAM" id="MobiDB-lite"/>
    </source>
</evidence>
<dbReference type="OrthoDB" id="10017208at2759"/>
<dbReference type="GeneID" id="83177332"/>
<name>A0A9W9NB29_9EURO</name>
<dbReference type="InterPro" id="IPR052337">
    <property type="entry name" value="SAT4-like"/>
</dbReference>
<feature type="region of interest" description="Disordered" evidence="6">
    <location>
        <begin position="263"/>
        <end position="308"/>
    </location>
</feature>
<evidence type="ECO:0000256" key="4">
    <source>
        <dbReference type="ARBA" id="ARBA00023136"/>
    </source>
</evidence>
<comment type="caution">
    <text evidence="9">The sequence shown here is derived from an EMBL/GenBank/DDBJ whole genome shotgun (WGS) entry which is preliminary data.</text>
</comment>
<proteinExistence type="inferred from homology"/>
<evidence type="ECO:0000313" key="9">
    <source>
        <dbReference type="EMBL" id="KAJ5216562.1"/>
    </source>
</evidence>
<dbReference type="Proteomes" id="UP001150904">
    <property type="component" value="Unassembled WGS sequence"/>
</dbReference>
<dbReference type="AlphaFoldDB" id="A0A9W9NB29"/>
<keyword evidence="4 7" id="KW-0472">Membrane</keyword>